<dbReference type="InterPro" id="IPR020583">
    <property type="entry name" value="Inositol_monoP_metal-BS"/>
</dbReference>
<comment type="cofactor">
    <cofactor evidence="8">
        <name>Mg(2+)</name>
        <dbReference type="ChEBI" id="CHEBI:18420"/>
    </cofactor>
</comment>
<dbReference type="EMBL" id="CP025066">
    <property type="protein sequence ID" value="AUX10361.1"/>
    <property type="molecule type" value="Genomic_DNA"/>
</dbReference>
<evidence type="ECO:0000256" key="1">
    <source>
        <dbReference type="ARBA" id="ARBA00001273"/>
    </source>
</evidence>
<dbReference type="GO" id="GO:0007165">
    <property type="term" value="P:signal transduction"/>
    <property type="evidence" value="ECO:0007669"/>
    <property type="project" value="TreeGrafter"/>
</dbReference>
<keyword evidence="5 8" id="KW-0460">Magnesium</keyword>
<keyword evidence="10" id="KW-1185">Reference proteome</keyword>
<evidence type="ECO:0000313" key="9">
    <source>
        <dbReference type="EMBL" id="AUX10361.1"/>
    </source>
</evidence>
<evidence type="ECO:0000313" key="10">
    <source>
        <dbReference type="Proteomes" id="UP000263012"/>
    </source>
</evidence>
<dbReference type="GO" id="GO:0042132">
    <property type="term" value="F:fructose 1,6-bisphosphate 1-phosphatase activity"/>
    <property type="evidence" value="ECO:0007669"/>
    <property type="project" value="UniProtKB-EC"/>
</dbReference>
<feature type="binding site" evidence="8">
    <location>
        <position position="75"/>
    </location>
    <ligand>
        <name>Mg(2+)</name>
        <dbReference type="ChEBI" id="CHEBI:18420"/>
        <label>1</label>
        <note>catalytic</note>
    </ligand>
</feature>
<evidence type="ECO:0000256" key="3">
    <source>
        <dbReference type="ARBA" id="ARBA00022723"/>
    </source>
</evidence>
<evidence type="ECO:0000256" key="2">
    <source>
        <dbReference type="ARBA" id="ARBA00013093"/>
    </source>
</evidence>
<proteinExistence type="inferred from homology"/>
<dbReference type="GO" id="GO:0006020">
    <property type="term" value="P:inositol metabolic process"/>
    <property type="evidence" value="ECO:0007669"/>
    <property type="project" value="TreeGrafter"/>
</dbReference>
<dbReference type="Proteomes" id="UP000263012">
    <property type="component" value="Chromosome"/>
</dbReference>
<dbReference type="PROSITE" id="PS00629">
    <property type="entry name" value="IMP_1"/>
    <property type="match status" value="1"/>
</dbReference>
<organism evidence="9 10">
    <name type="scientific">Halalkaliarchaeum desulfuricum</name>
    <dbReference type="NCBI Taxonomy" id="2055893"/>
    <lineage>
        <taxon>Archaea</taxon>
        <taxon>Methanobacteriati</taxon>
        <taxon>Methanobacteriota</taxon>
        <taxon>Stenosarchaea group</taxon>
        <taxon>Halobacteria</taxon>
        <taxon>Halobacteriales</taxon>
        <taxon>Haloferacaceae</taxon>
        <taxon>Halalkaliarchaeum</taxon>
    </lineage>
</organism>
<feature type="binding site" evidence="8">
    <location>
        <position position="96"/>
    </location>
    <ligand>
        <name>Mg(2+)</name>
        <dbReference type="ChEBI" id="CHEBI:18420"/>
        <label>1</label>
        <note>catalytic</note>
    </ligand>
</feature>
<evidence type="ECO:0000256" key="8">
    <source>
        <dbReference type="PIRSR" id="PIRSR600760-2"/>
    </source>
</evidence>
<dbReference type="PANTHER" id="PTHR20854">
    <property type="entry name" value="INOSITOL MONOPHOSPHATASE"/>
    <property type="match status" value="1"/>
</dbReference>
<evidence type="ECO:0000256" key="7">
    <source>
        <dbReference type="ARBA" id="ARBA00038103"/>
    </source>
</evidence>
<dbReference type="PANTHER" id="PTHR20854:SF4">
    <property type="entry name" value="INOSITOL-1-MONOPHOSPHATASE-RELATED"/>
    <property type="match status" value="1"/>
</dbReference>
<feature type="binding site" evidence="8">
    <location>
        <position position="243"/>
    </location>
    <ligand>
        <name>Mg(2+)</name>
        <dbReference type="ChEBI" id="CHEBI:18420"/>
        <label>1</label>
        <note>catalytic</note>
    </ligand>
</feature>
<dbReference type="SUPFAM" id="SSF56655">
    <property type="entry name" value="Carbohydrate phosphatase"/>
    <property type="match status" value="1"/>
</dbReference>
<evidence type="ECO:0000256" key="6">
    <source>
        <dbReference type="ARBA" id="ARBA00023277"/>
    </source>
</evidence>
<evidence type="ECO:0000256" key="4">
    <source>
        <dbReference type="ARBA" id="ARBA00022801"/>
    </source>
</evidence>
<keyword evidence="6" id="KW-0119">Carbohydrate metabolism</keyword>
<dbReference type="InterPro" id="IPR000760">
    <property type="entry name" value="Inositol_monophosphatase-like"/>
</dbReference>
<comment type="catalytic activity">
    <reaction evidence="1">
        <text>beta-D-fructose 1,6-bisphosphate + H2O = beta-D-fructose 6-phosphate + phosphate</text>
        <dbReference type="Rhea" id="RHEA:11064"/>
        <dbReference type="ChEBI" id="CHEBI:15377"/>
        <dbReference type="ChEBI" id="CHEBI:32966"/>
        <dbReference type="ChEBI" id="CHEBI:43474"/>
        <dbReference type="ChEBI" id="CHEBI:57634"/>
        <dbReference type="EC" id="3.1.3.11"/>
    </reaction>
</comment>
<evidence type="ECO:0000256" key="5">
    <source>
        <dbReference type="ARBA" id="ARBA00022842"/>
    </source>
</evidence>
<sequence length="293" mass="30926">MGAKGKGGMSEPRVAVAARAARAGATLAHERFRTGIDVENKTGKTNVVTAADRDAQAAVAEAIREKFPEDVIVGEEGDAEKEVPDEGAAWIVDPIDGTNNYVRDIPFWVTAVAAVVDGEPVATAIDAPALGESYLADDRTAVAIEGPIDADLVAETADSGSLVGLPGANRMETSDRTDPETCAVAPTVWWGFDRRDEYARACEGIVTRFADLRRVGCAQLELAMLATGALDGVITNVQCNPWDSVAGVHLVRTADGRVTDLDGEPWRYDSRGLVASNGGVHEDVLEAARTIDP</sequence>
<keyword evidence="4 9" id="KW-0378">Hydrolase</keyword>
<dbReference type="GO" id="GO:0008934">
    <property type="term" value="F:inositol monophosphate 1-phosphatase activity"/>
    <property type="evidence" value="ECO:0007669"/>
    <property type="project" value="TreeGrafter"/>
</dbReference>
<protein>
    <recommendedName>
        <fullName evidence="2">fructose-bisphosphatase</fullName>
        <ecNumber evidence="2">3.1.3.11</ecNumber>
    </recommendedName>
</protein>
<accession>A0A343TMN9</accession>
<dbReference type="Pfam" id="PF00459">
    <property type="entry name" value="Inositol_P"/>
    <property type="match status" value="1"/>
</dbReference>
<dbReference type="GO" id="GO:0046872">
    <property type="term" value="F:metal ion binding"/>
    <property type="evidence" value="ECO:0007669"/>
    <property type="project" value="UniProtKB-KW"/>
</dbReference>
<feature type="binding site" evidence="8">
    <location>
        <position position="93"/>
    </location>
    <ligand>
        <name>Mg(2+)</name>
        <dbReference type="ChEBI" id="CHEBI:18420"/>
        <label>2</label>
    </ligand>
</feature>
<reference evidence="10" key="1">
    <citation type="submission" date="2017-11" db="EMBL/GenBank/DDBJ databases">
        <title>Phenotypic and genomic properties of facultatively anaerobic sulfur-reducing natronoarchaea from hypersaline soda lakes.</title>
        <authorList>
            <person name="Sorokin D.Y."/>
            <person name="Kublanov I.V."/>
            <person name="Roman P."/>
            <person name="Sinninghe Damste J.S."/>
            <person name="Golyshin P.N."/>
            <person name="Rojo D."/>
            <person name="Ciordia S."/>
            <person name="Mena M.D.C."/>
            <person name="Ferrer M."/>
            <person name="Messina E."/>
            <person name="Smedile F."/>
            <person name="La Spada G."/>
            <person name="La Cono V."/>
            <person name="Yakimov M.M."/>
        </authorList>
    </citation>
    <scope>NUCLEOTIDE SEQUENCE [LARGE SCALE GENOMIC DNA]</scope>
    <source>
        <strain evidence="10">AArc-Sl</strain>
    </source>
</reference>
<gene>
    <name evidence="9" type="primary">suhB</name>
    <name evidence="9" type="ORF">AArcSl_2746</name>
</gene>
<dbReference type="PRINTS" id="PR00377">
    <property type="entry name" value="IMPHPHTASES"/>
</dbReference>
<dbReference type="EC" id="3.1.3.11" evidence="2"/>
<dbReference type="Gene3D" id="3.30.540.10">
    <property type="entry name" value="Fructose-1,6-Bisphosphatase, subunit A, domain 1"/>
    <property type="match status" value="1"/>
</dbReference>
<dbReference type="CDD" id="cd01637">
    <property type="entry name" value="IMPase_like"/>
    <property type="match status" value="1"/>
</dbReference>
<keyword evidence="3 8" id="KW-0479">Metal-binding</keyword>
<name>A0A343TMN9_9EURY</name>
<dbReference type="Gene3D" id="3.40.190.80">
    <property type="match status" value="1"/>
</dbReference>
<dbReference type="KEGG" id="hdf:AArcSl_2746"/>
<dbReference type="AlphaFoldDB" id="A0A343TMN9"/>
<feature type="binding site" evidence="8">
    <location>
        <position position="95"/>
    </location>
    <ligand>
        <name>Mg(2+)</name>
        <dbReference type="ChEBI" id="CHEBI:18420"/>
        <label>1</label>
        <note>catalytic</note>
    </ligand>
</feature>
<comment type="similarity">
    <text evidence="7">Belongs to the inositol monophosphatase superfamily. FBPase class 4 family.</text>
</comment>